<evidence type="ECO:0000313" key="9">
    <source>
        <dbReference type="Proteomes" id="UP000694523"/>
    </source>
</evidence>
<comment type="caution">
    <text evidence="7">Lacks conserved residue(s) required for the propagation of feature annotation.</text>
</comment>
<keyword evidence="9" id="KW-1185">Reference proteome</keyword>
<dbReference type="InterPro" id="IPR018503">
    <property type="entry name" value="Tetraspanin_CS"/>
</dbReference>
<dbReference type="Ensembl" id="ENSNMLT00000039820.1">
    <property type="protein sequence ID" value="ENSNMLP00000035746.1"/>
    <property type="gene ID" value="ENSNMLG00000022191.1"/>
</dbReference>
<feature type="disulfide bond" evidence="6">
    <location>
        <begin position="144"/>
        <end position="167"/>
    </location>
</feature>
<dbReference type="PROSITE" id="PS51257">
    <property type="entry name" value="PROKAR_LIPOPROTEIN"/>
    <property type="match status" value="1"/>
</dbReference>
<dbReference type="PIRSF" id="PIRSF002419">
    <property type="entry name" value="Tetraspanin"/>
    <property type="match status" value="1"/>
</dbReference>
<name>A0A8C6ULQ3_9GOBI</name>
<dbReference type="PANTHER" id="PTHR19282">
    <property type="entry name" value="TETRASPANIN"/>
    <property type="match status" value="1"/>
</dbReference>
<dbReference type="InterPro" id="IPR008952">
    <property type="entry name" value="Tetraspanin_EC2_sf"/>
</dbReference>
<feature type="transmembrane region" description="Helical" evidence="7">
    <location>
        <begin position="12"/>
        <end position="37"/>
    </location>
</feature>
<keyword evidence="5 7" id="KW-0472">Membrane</keyword>
<dbReference type="SUPFAM" id="SSF48652">
    <property type="entry name" value="Tetraspanin"/>
    <property type="match status" value="1"/>
</dbReference>
<protein>
    <recommendedName>
        <fullName evidence="7">Tetraspanin</fullName>
    </recommendedName>
</protein>
<evidence type="ECO:0000256" key="4">
    <source>
        <dbReference type="ARBA" id="ARBA00022989"/>
    </source>
</evidence>
<accession>A0A8C6ULQ3</accession>
<feature type="transmembrane region" description="Helical" evidence="7">
    <location>
        <begin position="81"/>
        <end position="106"/>
    </location>
</feature>
<comment type="subcellular location">
    <subcellularLocation>
        <location evidence="1 7">Membrane</location>
        <topology evidence="1 7">Multi-pass membrane protein</topology>
    </subcellularLocation>
</comment>
<proteinExistence type="inferred from homology"/>
<dbReference type="InterPro" id="IPR000301">
    <property type="entry name" value="Tetraspanin_animals"/>
</dbReference>
<evidence type="ECO:0000256" key="2">
    <source>
        <dbReference type="ARBA" id="ARBA00006840"/>
    </source>
</evidence>
<dbReference type="InterPro" id="IPR018499">
    <property type="entry name" value="Tetraspanin/Peripherin"/>
</dbReference>
<evidence type="ECO:0000256" key="1">
    <source>
        <dbReference type="ARBA" id="ARBA00004141"/>
    </source>
</evidence>
<dbReference type="Pfam" id="PF00335">
    <property type="entry name" value="Tetraspanin"/>
    <property type="match status" value="1"/>
</dbReference>
<dbReference type="AlphaFoldDB" id="A0A8C6ULQ3"/>
<reference evidence="8" key="2">
    <citation type="submission" date="2025-09" db="UniProtKB">
        <authorList>
            <consortium name="Ensembl"/>
        </authorList>
    </citation>
    <scope>IDENTIFICATION</scope>
</reference>
<dbReference type="PRINTS" id="PR00259">
    <property type="entry name" value="TMFOUR"/>
</dbReference>
<evidence type="ECO:0000256" key="3">
    <source>
        <dbReference type="ARBA" id="ARBA00022692"/>
    </source>
</evidence>
<organism evidence="8 9">
    <name type="scientific">Neogobius melanostomus</name>
    <name type="common">round goby</name>
    <dbReference type="NCBI Taxonomy" id="47308"/>
    <lineage>
        <taxon>Eukaryota</taxon>
        <taxon>Metazoa</taxon>
        <taxon>Chordata</taxon>
        <taxon>Craniata</taxon>
        <taxon>Vertebrata</taxon>
        <taxon>Euteleostomi</taxon>
        <taxon>Actinopterygii</taxon>
        <taxon>Neopterygii</taxon>
        <taxon>Teleostei</taxon>
        <taxon>Neoteleostei</taxon>
        <taxon>Acanthomorphata</taxon>
        <taxon>Gobiaria</taxon>
        <taxon>Gobiiformes</taxon>
        <taxon>Gobioidei</taxon>
        <taxon>Gobiidae</taxon>
        <taxon>Benthophilinae</taxon>
        <taxon>Neogobiini</taxon>
        <taxon>Neogobius</taxon>
    </lineage>
</organism>
<dbReference type="PROSITE" id="PS00421">
    <property type="entry name" value="TM4_1"/>
    <property type="match status" value="1"/>
</dbReference>
<dbReference type="GO" id="GO:0005886">
    <property type="term" value="C:plasma membrane"/>
    <property type="evidence" value="ECO:0007669"/>
    <property type="project" value="TreeGrafter"/>
</dbReference>
<feature type="transmembrane region" description="Helical" evidence="7">
    <location>
        <begin position="52"/>
        <end position="74"/>
    </location>
</feature>
<evidence type="ECO:0000313" key="8">
    <source>
        <dbReference type="Ensembl" id="ENSNMLP00000035746.1"/>
    </source>
</evidence>
<evidence type="ECO:0000256" key="5">
    <source>
        <dbReference type="ARBA" id="ARBA00023136"/>
    </source>
</evidence>
<keyword evidence="6" id="KW-1015">Disulfide bond</keyword>
<evidence type="ECO:0000256" key="7">
    <source>
        <dbReference type="RuleBase" id="RU361218"/>
    </source>
</evidence>
<keyword evidence="3 7" id="KW-0812">Transmembrane</keyword>
<dbReference type="Proteomes" id="UP000694523">
    <property type="component" value="Unplaced"/>
</dbReference>
<reference evidence="8" key="1">
    <citation type="submission" date="2025-08" db="UniProtKB">
        <authorList>
            <consortium name="Ensembl"/>
        </authorList>
    </citation>
    <scope>IDENTIFICATION</scope>
</reference>
<keyword evidence="4 7" id="KW-1133">Transmembrane helix</keyword>
<evidence type="ECO:0000256" key="6">
    <source>
        <dbReference type="PIRSR" id="PIRSR002419-1"/>
    </source>
</evidence>
<dbReference type="PANTHER" id="PTHR19282:SF527">
    <property type="entry name" value="TETRASPANIN"/>
    <property type="match status" value="1"/>
</dbReference>
<dbReference type="Gene3D" id="1.10.1450.10">
    <property type="entry name" value="Tetraspanin"/>
    <property type="match status" value="1"/>
</dbReference>
<sequence length="219" mass="23935">MKLHTKIQLLKFCFTLLNFVFLALGLSAAGCGVWILFDSSFISAVSSVDLQLVAVVLLAAGALVLVVAVLGLVAAQRESRLLLLPVAAFLLLLILAQIFIAFIVVLNGSKISRTLMETVDKLMVEYPEGEPRLLDNLQHYGECCGREGPSDWLKNGFVQNRSEVLPCSCFRSNRHESGAFCSGNLTLNSDLILYGNGSYSEGCEDALSVWLKENLYTII</sequence>
<comment type="similarity">
    <text evidence="2 7">Belongs to the tetraspanin (TM4SF) family.</text>
</comment>